<evidence type="ECO:0008006" key="3">
    <source>
        <dbReference type="Google" id="ProtNLM"/>
    </source>
</evidence>
<proteinExistence type="predicted"/>
<evidence type="ECO:0000313" key="1">
    <source>
        <dbReference type="EMBL" id="KAK9526406.1"/>
    </source>
</evidence>
<dbReference type="AlphaFoldDB" id="A0AAW1EVE6"/>
<dbReference type="SUPFAM" id="SSF50630">
    <property type="entry name" value="Acid proteases"/>
    <property type="match status" value="1"/>
</dbReference>
<dbReference type="GO" id="GO:0006508">
    <property type="term" value="P:proteolysis"/>
    <property type="evidence" value="ECO:0007669"/>
    <property type="project" value="InterPro"/>
</dbReference>
<dbReference type="Proteomes" id="UP001488805">
    <property type="component" value="Unassembled WGS sequence"/>
</dbReference>
<keyword evidence="2" id="KW-1185">Reference proteome</keyword>
<evidence type="ECO:0000313" key="2">
    <source>
        <dbReference type="Proteomes" id="UP001488805"/>
    </source>
</evidence>
<sequence>MTKSLLGVWAAWPPGPTLPLYHREQGKRVGDRIIGTMRAPGTLSRPLLNDEATQLSDQVGAPRPPEDFDGQLERLVVLGQTWIGDCWYAPLTIGGTCCSALVDTGSSATLVRPDVVKNKTVIFPTIVKLQSPESEPPWLGKQ</sequence>
<gene>
    <name evidence="1" type="ORF">VZT92_015107</name>
</gene>
<dbReference type="EMBL" id="JBCEZU010000123">
    <property type="protein sequence ID" value="KAK9526406.1"/>
    <property type="molecule type" value="Genomic_DNA"/>
</dbReference>
<dbReference type="GO" id="GO:0004190">
    <property type="term" value="F:aspartic-type endopeptidase activity"/>
    <property type="evidence" value="ECO:0007669"/>
    <property type="project" value="InterPro"/>
</dbReference>
<dbReference type="PROSITE" id="PS00141">
    <property type="entry name" value="ASP_PROTEASE"/>
    <property type="match status" value="1"/>
</dbReference>
<organism evidence="1 2">
    <name type="scientific">Zoarces viviparus</name>
    <name type="common">Viviparous eelpout</name>
    <name type="synonym">Blennius viviparus</name>
    <dbReference type="NCBI Taxonomy" id="48416"/>
    <lineage>
        <taxon>Eukaryota</taxon>
        <taxon>Metazoa</taxon>
        <taxon>Chordata</taxon>
        <taxon>Craniata</taxon>
        <taxon>Vertebrata</taxon>
        <taxon>Euteleostomi</taxon>
        <taxon>Actinopterygii</taxon>
        <taxon>Neopterygii</taxon>
        <taxon>Teleostei</taxon>
        <taxon>Neoteleostei</taxon>
        <taxon>Acanthomorphata</taxon>
        <taxon>Eupercaria</taxon>
        <taxon>Perciformes</taxon>
        <taxon>Cottioidei</taxon>
        <taxon>Zoarcales</taxon>
        <taxon>Zoarcidae</taxon>
        <taxon>Zoarcinae</taxon>
        <taxon>Zoarces</taxon>
    </lineage>
</organism>
<dbReference type="InterPro" id="IPR021109">
    <property type="entry name" value="Peptidase_aspartic_dom_sf"/>
</dbReference>
<accession>A0AAW1EVE6</accession>
<comment type="caution">
    <text evidence="1">The sequence shown here is derived from an EMBL/GenBank/DDBJ whole genome shotgun (WGS) entry which is preliminary data.</text>
</comment>
<protein>
    <recommendedName>
        <fullName evidence="3">Peptidase A2 domain-containing protein</fullName>
    </recommendedName>
</protein>
<name>A0AAW1EVE6_ZOAVI</name>
<dbReference type="InterPro" id="IPR001969">
    <property type="entry name" value="Aspartic_peptidase_AS"/>
</dbReference>
<reference evidence="1 2" key="1">
    <citation type="journal article" date="2024" name="Genome Biol. Evol.">
        <title>Chromosome-level genome assembly of the viviparous eelpout Zoarces viviparus.</title>
        <authorList>
            <person name="Fuhrmann N."/>
            <person name="Brasseur M.V."/>
            <person name="Bakowski C.E."/>
            <person name="Podsiadlowski L."/>
            <person name="Prost S."/>
            <person name="Krehenwinkel H."/>
            <person name="Mayer C."/>
        </authorList>
    </citation>
    <scope>NUCLEOTIDE SEQUENCE [LARGE SCALE GENOMIC DNA]</scope>
    <source>
        <strain evidence="1">NO-MEL_2022_Ind0_liver</strain>
    </source>
</reference>